<dbReference type="Pfam" id="PF02749">
    <property type="entry name" value="QRPTase_N"/>
    <property type="match status" value="1"/>
</dbReference>
<evidence type="ECO:0000256" key="2">
    <source>
        <dbReference type="ARBA" id="ARBA00004893"/>
    </source>
</evidence>
<proteinExistence type="inferred from homology"/>
<dbReference type="RefSeq" id="WP_011590171.1">
    <property type="nucleotide sequence ID" value="NC_008261.1"/>
</dbReference>
<dbReference type="InterPro" id="IPR036068">
    <property type="entry name" value="Nicotinate_pribotase-like_C"/>
</dbReference>
<gene>
    <name evidence="15" type="primary">nadC</name>
    <name evidence="15" type="ordered locus">CPF_0384</name>
</gene>
<reference evidence="15 16" key="1">
    <citation type="journal article" date="2006" name="Genome Res.">
        <title>Skewed genomic variability in strains of the toxigenic bacterial pathogen, Clostridium perfringens.</title>
        <authorList>
            <person name="Myers G.S."/>
            <person name="Rasko D.A."/>
            <person name="Cheung J.K."/>
            <person name="Ravel J."/>
            <person name="Seshadri R."/>
            <person name="Deboy R.T."/>
            <person name="Ren Q."/>
            <person name="Varga J."/>
            <person name="Awad M.M."/>
            <person name="Brinkac L.M."/>
            <person name="Daugherty S.C."/>
            <person name="Haft D.H."/>
            <person name="Dodson R.J."/>
            <person name="Madupu R."/>
            <person name="Nelson W.C."/>
            <person name="Rosovitz M.J."/>
            <person name="Sullivan S.A."/>
            <person name="Khouri H."/>
            <person name="Dimitrov G.I."/>
            <person name="Watkins K.L."/>
            <person name="Mulligan S."/>
            <person name="Benton J."/>
            <person name="Radune D."/>
            <person name="Fisher D.J."/>
            <person name="Atkins H.S."/>
            <person name="Hiscox T."/>
            <person name="Jost B.H."/>
            <person name="Billington S.J."/>
            <person name="Songer J.G."/>
            <person name="McClane B.A."/>
            <person name="Titball R.W."/>
            <person name="Rood J.I."/>
            <person name="Melville S.B."/>
            <person name="Paulsen I.T."/>
        </authorList>
    </citation>
    <scope>NUCLEOTIDE SEQUENCE [LARGE SCALE GENOMIC DNA]</scope>
    <source>
        <strain evidence="16">ATCC 13124 / DSM 756 / JCM 1290 / NCIMB 6125 / NCTC 8237 / S 107 / Type A</strain>
    </source>
</reference>
<feature type="domain" description="Quinolinate phosphoribosyl transferase N-terminal" evidence="14">
    <location>
        <begin position="22"/>
        <end position="106"/>
    </location>
</feature>
<evidence type="ECO:0000313" key="15">
    <source>
        <dbReference type="EMBL" id="ABG82947.1"/>
    </source>
</evidence>
<dbReference type="eggNOG" id="COG0157">
    <property type="taxonomic scope" value="Bacteria"/>
</dbReference>
<feature type="domain" description="Quinolinate phosphoribosyl transferase C-terminal" evidence="13">
    <location>
        <begin position="108"/>
        <end position="273"/>
    </location>
</feature>
<dbReference type="FunFam" id="3.90.1170.20:FF:000001">
    <property type="entry name" value="Nicotinate-nucleotide diphosphorylase (Carboxylating)"/>
    <property type="match status" value="1"/>
</dbReference>
<evidence type="ECO:0000256" key="4">
    <source>
        <dbReference type="ARBA" id="ARBA00011218"/>
    </source>
</evidence>
<evidence type="ECO:0000256" key="1">
    <source>
        <dbReference type="ARBA" id="ARBA00003237"/>
    </source>
</evidence>
<evidence type="ECO:0000256" key="3">
    <source>
        <dbReference type="ARBA" id="ARBA00009400"/>
    </source>
</evidence>
<evidence type="ECO:0000313" key="16">
    <source>
        <dbReference type="Proteomes" id="UP000001823"/>
    </source>
</evidence>
<dbReference type="PaxDb" id="195103-CPF_0384"/>
<dbReference type="KEGG" id="cpf:CPF_0384"/>
<dbReference type="FunFam" id="3.20.20.70:FF:000030">
    <property type="entry name" value="Nicotinate-nucleotide pyrophosphorylase, carboxylating"/>
    <property type="match status" value="1"/>
</dbReference>
<protein>
    <recommendedName>
        <fullName evidence="11">Probable nicotinate-nucleotide pyrophosphorylase [carboxylating]</fullName>
        <ecNumber evidence="5">2.4.2.19</ecNumber>
    </recommendedName>
    <alternativeName>
        <fullName evidence="9">Quinolinate phosphoribosyltransferase [decarboxylating]</fullName>
    </alternativeName>
</protein>
<dbReference type="AlphaFoldDB" id="A0A0H2YQU9"/>
<dbReference type="InterPro" id="IPR022412">
    <property type="entry name" value="Quinolinate_PRibosylTrfase_N"/>
</dbReference>
<dbReference type="HOGENOM" id="CLU_039622_0_1_9"/>
<accession>A0A0H2YQU9</accession>
<evidence type="ECO:0000256" key="6">
    <source>
        <dbReference type="ARBA" id="ARBA00022642"/>
    </source>
</evidence>
<dbReference type="InterPro" id="IPR027277">
    <property type="entry name" value="NadC/ModD"/>
</dbReference>
<dbReference type="InterPro" id="IPR013785">
    <property type="entry name" value="Aldolase_TIM"/>
</dbReference>
<dbReference type="PANTHER" id="PTHR32179:SF3">
    <property type="entry name" value="NICOTINATE-NUCLEOTIDE PYROPHOSPHORYLASE [CARBOXYLATING]"/>
    <property type="match status" value="1"/>
</dbReference>
<organism evidence="15 16">
    <name type="scientific">Clostridium perfringens (strain ATCC 13124 / DSM 756 / JCM 1290 / NCIMB 6125 / NCTC 8237 / Type A)</name>
    <dbReference type="NCBI Taxonomy" id="195103"/>
    <lineage>
        <taxon>Bacteria</taxon>
        <taxon>Bacillati</taxon>
        <taxon>Bacillota</taxon>
        <taxon>Clostridia</taxon>
        <taxon>Eubacteriales</taxon>
        <taxon>Clostridiaceae</taxon>
        <taxon>Clostridium</taxon>
    </lineage>
</organism>
<dbReference type="UniPathway" id="UPA00253">
    <property type="reaction ID" value="UER00331"/>
</dbReference>
<dbReference type="GO" id="GO:0034213">
    <property type="term" value="P:quinolinate catabolic process"/>
    <property type="evidence" value="ECO:0007669"/>
    <property type="project" value="TreeGrafter"/>
</dbReference>
<comment type="subunit">
    <text evidence="4">Hexamer formed by 3 homodimers.</text>
</comment>
<dbReference type="EMBL" id="CP000246">
    <property type="protein sequence ID" value="ABG82947.1"/>
    <property type="molecule type" value="Genomic_DNA"/>
</dbReference>
<evidence type="ECO:0000256" key="5">
    <source>
        <dbReference type="ARBA" id="ARBA00011944"/>
    </source>
</evidence>
<dbReference type="STRING" id="195103.CPF_0384"/>
<dbReference type="GO" id="GO:0009435">
    <property type="term" value="P:NAD+ biosynthetic process"/>
    <property type="evidence" value="ECO:0007669"/>
    <property type="project" value="UniProtKB-UniPathway"/>
</dbReference>
<name>A0A0H2YQU9_CLOP1</name>
<dbReference type="SUPFAM" id="SSF51690">
    <property type="entry name" value="Nicotinate/Quinolinate PRTase C-terminal domain-like"/>
    <property type="match status" value="1"/>
</dbReference>
<keyword evidence="16" id="KW-1185">Reference proteome</keyword>
<dbReference type="PIRSF" id="PIRSF006250">
    <property type="entry name" value="NadC_ModD"/>
    <property type="match status" value="1"/>
</dbReference>
<dbReference type="GO" id="GO:0004514">
    <property type="term" value="F:nicotinate-nucleotide diphosphorylase (carboxylating) activity"/>
    <property type="evidence" value="ECO:0007669"/>
    <property type="project" value="UniProtKB-EC"/>
</dbReference>
<comment type="similarity">
    <text evidence="3 12">Belongs to the NadC/ModD family.</text>
</comment>
<evidence type="ECO:0000256" key="9">
    <source>
        <dbReference type="ARBA" id="ARBA00033102"/>
    </source>
</evidence>
<dbReference type="Gene3D" id="3.90.1170.20">
    <property type="entry name" value="Quinolinate phosphoribosyl transferase, N-terminal domain"/>
    <property type="match status" value="1"/>
</dbReference>
<evidence type="ECO:0000259" key="13">
    <source>
        <dbReference type="Pfam" id="PF01729"/>
    </source>
</evidence>
<keyword evidence="8 12" id="KW-0808">Transferase</keyword>
<evidence type="ECO:0000256" key="8">
    <source>
        <dbReference type="ARBA" id="ARBA00022679"/>
    </source>
</evidence>
<keyword evidence="6" id="KW-0662">Pyridine nucleotide biosynthesis</keyword>
<evidence type="ECO:0000256" key="12">
    <source>
        <dbReference type="PIRNR" id="PIRNR006250"/>
    </source>
</evidence>
<comment type="pathway">
    <text evidence="2">Cofactor biosynthesis; NAD(+) biosynthesis; nicotinate D-ribonucleotide from quinolinate: step 1/1.</text>
</comment>
<dbReference type="PANTHER" id="PTHR32179">
    <property type="entry name" value="NICOTINATE-NUCLEOTIDE PYROPHOSPHORYLASE [CARBOXYLATING]"/>
    <property type="match status" value="1"/>
</dbReference>
<keyword evidence="7 12" id="KW-0328">Glycosyltransferase</keyword>
<evidence type="ECO:0000256" key="7">
    <source>
        <dbReference type="ARBA" id="ARBA00022676"/>
    </source>
</evidence>
<dbReference type="InterPro" id="IPR037128">
    <property type="entry name" value="Quinolinate_PRibosylTase_N_sf"/>
</dbReference>
<evidence type="ECO:0000256" key="11">
    <source>
        <dbReference type="ARBA" id="ARBA00069173"/>
    </source>
</evidence>
<evidence type="ECO:0000259" key="14">
    <source>
        <dbReference type="Pfam" id="PF02749"/>
    </source>
</evidence>
<dbReference type="SUPFAM" id="SSF54675">
    <property type="entry name" value="Nicotinate/Quinolinate PRTase N-terminal domain-like"/>
    <property type="match status" value="1"/>
</dbReference>
<dbReference type="CDD" id="cd01572">
    <property type="entry name" value="QPRTase"/>
    <property type="match status" value="1"/>
</dbReference>
<dbReference type="InterPro" id="IPR004393">
    <property type="entry name" value="NadC"/>
</dbReference>
<dbReference type="Pfam" id="PF01729">
    <property type="entry name" value="QRPTase_C"/>
    <property type="match status" value="1"/>
</dbReference>
<dbReference type="EC" id="2.4.2.19" evidence="5"/>
<comment type="function">
    <text evidence="1">Involved in the catabolism of quinolinic acid (QA).</text>
</comment>
<comment type="catalytic activity">
    <reaction evidence="10">
        <text>nicotinate beta-D-ribonucleotide + CO2 + diphosphate = quinolinate + 5-phospho-alpha-D-ribose 1-diphosphate + 2 H(+)</text>
        <dbReference type="Rhea" id="RHEA:12733"/>
        <dbReference type="ChEBI" id="CHEBI:15378"/>
        <dbReference type="ChEBI" id="CHEBI:16526"/>
        <dbReference type="ChEBI" id="CHEBI:29959"/>
        <dbReference type="ChEBI" id="CHEBI:33019"/>
        <dbReference type="ChEBI" id="CHEBI:57502"/>
        <dbReference type="ChEBI" id="CHEBI:58017"/>
        <dbReference type="EC" id="2.4.2.19"/>
    </reaction>
</comment>
<dbReference type="Proteomes" id="UP000001823">
    <property type="component" value="Chromosome"/>
</dbReference>
<evidence type="ECO:0000256" key="10">
    <source>
        <dbReference type="ARBA" id="ARBA00047445"/>
    </source>
</evidence>
<dbReference type="GO" id="GO:0005737">
    <property type="term" value="C:cytoplasm"/>
    <property type="evidence" value="ECO:0007669"/>
    <property type="project" value="TreeGrafter"/>
</dbReference>
<dbReference type="Gene3D" id="3.20.20.70">
    <property type="entry name" value="Aldolase class I"/>
    <property type="match status" value="1"/>
</dbReference>
<dbReference type="NCBIfam" id="TIGR00078">
    <property type="entry name" value="nadC"/>
    <property type="match status" value="1"/>
</dbReference>
<sequence>MNWLLVEENVKRALNEDLQYGDITTESVVLDHKIAKVDIIAKEKGVIAGTEVFKMVFKILGDVEVDFSVNDGEEVEKGQHFGQVSGDAKKILMGERVALNYMQRMCGIATLTREFVERLEGTKVKLLDTRKTTPNMRIFEKYAVKVGGGTNHRFGLNDGVMIKDNHIEAAGGIKNAVSLARKNSPFVRKIEVEVESIEQLNEALEAKADIIMLDNMDIKTLKEAVKLIDNRAEVEASGNVTLDNIMEIAETGVDFISTGSVTHSFKVLDISMKNFRYID</sequence>
<dbReference type="InterPro" id="IPR002638">
    <property type="entry name" value="Quinolinate_PRibosylTrfase_C"/>
</dbReference>